<name>A0A240AYK8_CLOCO</name>
<keyword evidence="3 6" id="KW-0812">Transmembrane</keyword>
<dbReference type="Pfam" id="PF02588">
    <property type="entry name" value="YitT_membrane"/>
    <property type="match status" value="1"/>
</dbReference>
<dbReference type="PIRSF" id="PIRSF006483">
    <property type="entry name" value="Membrane_protein_YitT"/>
    <property type="match status" value="1"/>
</dbReference>
<feature type="transmembrane region" description="Helical" evidence="6">
    <location>
        <begin position="78"/>
        <end position="100"/>
    </location>
</feature>
<evidence type="ECO:0000256" key="1">
    <source>
        <dbReference type="ARBA" id="ARBA00004651"/>
    </source>
</evidence>
<dbReference type="AlphaFoldDB" id="A0A240AYK8"/>
<evidence type="ECO:0000313" key="8">
    <source>
        <dbReference type="EMBL" id="NOH15169.1"/>
    </source>
</evidence>
<dbReference type="Gene3D" id="3.30.70.120">
    <property type="match status" value="1"/>
</dbReference>
<dbReference type="InterPro" id="IPR015867">
    <property type="entry name" value="N-reg_PII/ATP_PRibTrfase_C"/>
</dbReference>
<gene>
    <name evidence="8" type="ORF">HMJ28_01970</name>
    <name evidence="9" type="ORF">NCTC13028_01559</name>
</gene>
<dbReference type="EMBL" id="JABFIF010000002">
    <property type="protein sequence ID" value="NOH15169.1"/>
    <property type="molecule type" value="Genomic_DNA"/>
</dbReference>
<evidence type="ECO:0000256" key="4">
    <source>
        <dbReference type="ARBA" id="ARBA00022989"/>
    </source>
</evidence>
<keyword evidence="5 6" id="KW-0472">Membrane</keyword>
<reference evidence="8 11" key="2">
    <citation type="submission" date="2020-05" db="EMBL/GenBank/DDBJ databases">
        <title>Draft genome sequence of Clostridium cochlearium strain AGROS13 isolated from a sheep dairy farm in New Zealand.</title>
        <authorList>
            <person name="Gupta T.B."/>
            <person name="Jauregui R."/>
            <person name="Risson A.N."/>
            <person name="Brightwell G."/>
            <person name="Maclean P."/>
        </authorList>
    </citation>
    <scope>NUCLEOTIDE SEQUENCE [LARGE SCALE GENOMIC DNA]</scope>
    <source>
        <strain evidence="8 11">AGROS13</strain>
    </source>
</reference>
<dbReference type="CDD" id="cd16380">
    <property type="entry name" value="YitT_C"/>
    <property type="match status" value="1"/>
</dbReference>
<proteinExistence type="predicted"/>
<dbReference type="PANTHER" id="PTHR33545:SF9">
    <property type="entry name" value="UPF0750 MEMBRANE PROTEIN YITE"/>
    <property type="match status" value="1"/>
</dbReference>
<keyword evidence="2" id="KW-1003">Cell membrane</keyword>
<protein>
    <submittedName>
        <fullName evidence="9">Transporter</fullName>
    </submittedName>
    <submittedName>
        <fullName evidence="8">YitT family protein</fullName>
    </submittedName>
</protein>
<dbReference type="GeneID" id="70578087"/>
<evidence type="ECO:0000313" key="9">
    <source>
        <dbReference type="EMBL" id="SQB34796.1"/>
    </source>
</evidence>
<feature type="domain" description="DUF2179" evidence="7">
    <location>
        <begin position="220"/>
        <end position="274"/>
    </location>
</feature>
<evidence type="ECO:0000259" key="7">
    <source>
        <dbReference type="Pfam" id="PF10035"/>
    </source>
</evidence>
<evidence type="ECO:0000256" key="2">
    <source>
        <dbReference type="ARBA" id="ARBA00022475"/>
    </source>
</evidence>
<dbReference type="InterPro" id="IPR003740">
    <property type="entry name" value="YitT"/>
</dbReference>
<feature type="transmembrane region" description="Helical" evidence="6">
    <location>
        <begin position="106"/>
        <end position="125"/>
    </location>
</feature>
<evidence type="ECO:0000313" key="11">
    <source>
        <dbReference type="Proteomes" id="UP000528432"/>
    </source>
</evidence>
<accession>A0A240AYK8</accession>
<dbReference type="GO" id="GO:0005886">
    <property type="term" value="C:plasma membrane"/>
    <property type="evidence" value="ECO:0007669"/>
    <property type="project" value="UniProtKB-SubCell"/>
</dbReference>
<keyword evidence="4 6" id="KW-1133">Transmembrane helix</keyword>
<dbReference type="Pfam" id="PF10035">
    <property type="entry name" value="DUF2179"/>
    <property type="match status" value="1"/>
</dbReference>
<dbReference type="InterPro" id="IPR019264">
    <property type="entry name" value="DUF2179"/>
</dbReference>
<dbReference type="PANTHER" id="PTHR33545">
    <property type="entry name" value="UPF0750 MEMBRANE PROTEIN YITT-RELATED"/>
    <property type="match status" value="1"/>
</dbReference>
<evidence type="ECO:0000256" key="6">
    <source>
        <dbReference type="SAM" id="Phobius"/>
    </source>
</evidence>
<evidence type="ECO:0000256" key="3">
    <source>
        <dbReference type="ARBA" id="ARBA00022692"/>
    </source>
</evidence>
<dbReference type="Proteomes" id="UP000528432">
    <property type="component" value="Unassembled WGS sequence"/>
</dbReference>
<evidence type="ECO:0000313" key="10">
    <source>
        <dbReference type="Proteomes" id="UP000250223"/>
    </source>
</evidence>
<feature type="transmembrane region" description="Helical" evidence="6">
    <location>
        <begin position="45"/>
        <end position="71"/>
    </location>
</feature>
<sequence>MKRKKEYILITIGTIFVALATKFFLAPNRIAAGGVIGLAIIINKFIPYLNLGFLSLLMNIILFIVAIICIGGKFGGKTIYTSLSLSLFIALLDIVLPAQKALTNDLFLATIFGVAISGVGMGIVFNQNASTGGTDIIAKIINKFFHLPIGKSLLIVDFLITIFSALSFGIEVGMYSLFGVILNGFVIDTIIDGIDVCKQVLIISNKNDLISQYIIEKLERGCTIIEGKGGYTKEKTYILYSVLNRGEFIKLKEYIKTIDSRAFITVGEVREVLGEGFGELLNED</sequence>
<organism evidence="8 11">
    <name type="scientific">Clostridium cochlearium</name>
    <dbReference type="NCBI Taxonomy" id="1494"/>
    <lineage>
        <taxon>Bacteria</taxon>
        <taxon>Bacillati</taxon>
        <taxon>Bacillota</taxon>
        <taxon>Clostridia</taxon>
        <taxon>Eubacteriales</taxon>
        <taxon>Clostridiaceae</taxon>
        <taxon>Clostridium</taxon>
    </lineage>
</organism>
<feature type="transmembrane region" description="Helical" evidence="6">
    <location>
        <begin position="7"/>
        <end position="25"/>
    </location>
</feature>
<comment type="subcellular location">
    <subcellularLocation>
        <location evidence="1">Cell membrane</location>
        <topology evidence="1">Multi-pass membrane protein</topology>
    </subcellularLocation>
</comment>
<dbReference type="EMBL" id="UAWC01000017">
    <property type="protein sequence ID" value="SQB34796.1"/>
    <property type="molecule type" value="Genomic_DNA"/>
</dbReference>
<evidence type="ECO:0000256" key="5">
    <source>
        <dbReference type="ARBA" id="ARBA00023136"/>
    </source>
</evidence>
<reference evidence="9 10" key="1">
    <citation type="submission" date="2018-06" db="EMBL/GenBank/DDBJ databases">
        <authorList>
            <consortium name="Pathogen Informatics"/>
            <person name="Doyle S."/>
        </authorList>
    </citation>
    <scope>NUCLEOTIDE SEQUENCE [LARGE SCALE GENOMIC DNA]</scope>
    <source>
        <strain evidence="9 10">NCTC13028</strain>
    </source>
</reference>
<dbReference type="RefSeq" id="WP_095178254.1">
    <property type="nucleotide sequence ID" value="NZ_CP173238.1"/>
</dbReference>
<feature type="transmembrane region" description="Helical" evidence="6">
    <location>
        <begin position="145"/>
        <end position="166"/>
    </location>
</feature>
<dbReference type="InterPro" id="IPR051461">
    <property type="entry name" value="UPF0750_membrane"/>
</dbReference>
<dbReference type="Proteomes" id="UP000250223">
    <property type="component" value="Unassembled WGS sequence"/>
</dbReference>